<dbReference type="PANTHER" id="PTHR14304:SF11">
    <property type="entry name" value="SAP DOMAIN-CONTAINING PROTEIN"/>
    <property type="match status" value="1"/>
</dbReference>
<reference evidence="6" key="2">
    <citation type="submission" date="2020-05" db="UniProtKB">
        <authorList>
            <consortium name="EnsemblMetazoa"/>
        </authorList>
    </citation>
    <scope>IDENTIFICATION</scope>
    <source>
        <strain evidence="6">maculatus3</strain>
    </source>
</reference>
<accession>A0A182TB80</accession>
<proteinExistence type="predicted"/>
<dbReference type="EnsemblMetazoa" id="AMAM023351-RA">
    <property type="protein sequence ID" value="AMAM023351-PA"/>
    <property type="gene ID" value="AMAM023351"/>
</dbReference>
<keyword evidence="7" id="KW-1185">Reference proteome</keyword>
<keyword evidence="2" id="KW-0963">Cytoplasm</keyword>
<protein>
    <recommendedName>
        <fullName evidence="5">DBC1/CARP1 catalytically inactive NUDIX hydrolase domain-containing protein</fullName>
    </recommendedName>
</protein>
<comment type="subcellular location">
    <subcellularLocation>
        <location evidence="1">Cytoplasm</location>
    </subcellularLocation>
</comment>
<dbReference type="GO" id="GO:0005634">
    <property type="term" value="C:nucleus"/>
    <property type="evidence" value="ECO:0007669"/>
    <property type="project" value="TreeGrafter"/>
</dbReference>
<feature type="region of interest" description="Disordered" evidence="4">
    <location>
        <begin position="224"/>
        <end position="269"/>
    </location>
</feature>
<name>A0A182TB80_9DIPT</name>
<dbReference type="Pfam" id="PF14444">
    <property type="entry name" value="S1-like"/>
    <property type="match status" value="1"/>
</dbReference>
<evidence type="ECO:0000256" key="1">
    <source>
        <dbReference type="ARBA" id="ARBA00004496"/>
    </source>
</evidence>
<feature type="domain" description="DBC1/CARP1 catalytically inactive NUDIX hydrolase" evidence="5">
    <location>
        <begin position="395"/>
        <end position="459"/>
    </location>
</feature>
<dbReference type="Pfam" id="PF14443">
    <property type="entry name" value="DBC1"/>
    <property type="match status" value="1"/>
</dbReference>
<evidence type="ECO:0000313" key="7">
    <source>
        <dbReference type="Proteomes" id="UP000075901"/>
    </source>
</evidence>
<dbReference type="InterPro" id="IPR025223">
    <property type="entry name" value="S1-like_RNA-bd_dom"/>
</dbReference>
<dbReference type="InterPro" id="IPR025954">
    <property type="entry name" value="DBC1/CARP1_inactive_NUDIX"/>
</dbReference>
<feature type="compositionally biased region" description="Polar residues" evidence="4">
    <location>
        <begin position="129"/>
        <end position="139"/>
    </location>
</feature>
<dbReference type="SMART" id="SM01122">
    <property type="entry name" value="DBC1"/>
    <property type="match status" value="1"/>
</dbReference>
<dbReference type="GO" id="GO:0006355">
    <property type="term" value="P:regulation of DNA-templated transcription"/>
    <property type="evidence" value="ECO:0007669"/>
    <property type="project" value="InterPro"/>
</dbReference>
<evidence type="ECO:0000256" key="3">
    <source>
        <dbReference type="ARBA" id="ARBA00022553"/>
    </source>
</evidence>
<keyword evidence="3" id="KW-0597">Phosphoprotein</keyword>
<evidence type="ECO:0000256" key="4">
    <source>
        <dbReference type="SAM" id="MobiDB-lite"/>
    </source>
</evidence>
<feature type="compositionally biased region" description="Low complexity" evidence="4">
    <location>
        <begin position="162"/>
        <end position="173"/>
    </location>
</feature>
<organism evidence="6 7">
    <name type="scientific">Anopheles maculatus</name>
    <dbReference type="NCBI Taxonomy" id="74869"/>
    <lineage>
        <taxon>Eukaryota</taxon>
        <taxon>Metazoa</taxon>
        <taxon>Ecdysozoa</taxon>
        <taxon>Arthropoda</taxon>
        <taxon>Hexapoda</taxon>
        <taxon>Insecta</taxon>
        <taxon>Pterygota</taxon>
        <taxon>Neoptera</taxon>
        <taxon>Endopterygota</taxon>
        <taxon>Diptera</taxon>
        <taxon>Nematocera</taxon>
        <taxon>Culicoidea</taxon>
        <taxon>Culicidae</taxon>
        <taxon>Anophelinae</taxon>
        <taxon>Anopheles</taxon>
        <taxon>Anopheles maculatus group</taxon>
    </lineage>
</organism>
<dbReference type="AlphaFoldDB" id="A0A182TB80"/>
<feature type="compositionally biased region" description="Low complexity" evidence="4">
    <location>
        <begin position="29"/>
        <end position="52"/>
    </location>
</feature>
<dbReference type="GO" id="GO:0005737">
    <property type="term" value="C:cytoplasm"/>
    <property type="evidence" value="ECO:0007669"/>
    <property type="project" value="UniProtKB-SubCell"/>
</dbReference>
<feature type="compositionally biased region" description="Polar residues" evidence="4">
    <location>
        <begin position="151"/>
        <end position="161"/>
    </location>
</feature>
<dbReference type="InterPro" id="IPR025224">
    <property type="entry name" value="CCAR1/CCAR2"/>
</dbReference>
<feature type="region of interest" description="Disordered" evidence="4">
    <location>
        <begin position="29"/>
        <end position="62"/>
    </location>
</feature>
<dbReference type="VEuPathDB" id="VectorBase:AMAM023351"/>
<evidence type="ECO:0000259" key="5">
    <source>
        <dbReference type="SMART" id="SM01122"/>
    </source>
</evidence>
<reference evidence="7" key="1">
    <citation type="submission" date="2013-09" db="EMBL/GenBank/DDBJ databases">
        <title>The Genome Sequence of Anopheles maculatus species B.</title>
        <authorList>
            <consortium name="The Broad Institute Genomics Platform"/>
            <person name="Neafsey D.E."/>
            <person name="Besansky N."/>
            <person name="Howell P."/>
            <person name="Walton C."/>
            <person name="Young S.K."/>
            <person name="Zeng Q."/>
            <person name="Gargeya S."/>
            <person name="Fitzgerald M."/>
            <person name="Haas B."/>
            <person name="Abouelleil A."/>
            <person name="Allen A.W."/>
            <person name="Alvarado L."/>
            <person name="Arachchi H.M."/>
            <person name="Berlin A.M."/>
            <person name="Chapman S.B."/>
            <person name="Gainer-Dewar J."/>
            <person name="Goldberg J."/>
            <person name="Griggs A."/>
            <person name="Gujja S."/>
            <person name="Hansen M."/>
            <person name="Howarth C."/>
            <person name="Imamovic A."/>
            <person name="Ireland A."/>
            <person name="Larimer J."/>
            <person name="McCowan C."/>
            <person name="Murphy C."/>
            <person name="Pearson M."/>
            <person name="Poon T.W."/>
            <person name="Priest M."/>
            <person name="Roberts A."/>
            <person name="Saif S."/>
            <person name="Shea T."/>
            <person name="Sisk P."/>
            <person name="Sykes S."/>
            <person name="Wortman J."/>
            <person name="Nusbaum C."/>
            <person name="Birren B."/>
        </authorList>
    </citation>
    <scope>NUCLEOTIDE SEQUENCE [LARGE SCALE GENOMIC DNA]</scope>
    <source>
        <strain evidence="7">maculatus3</strain>
    </source>
</reference>
<evidence type="ECO:0000313" key="6">
    <source>
        <dbReference type="EnsemblMetazoa" id="AMAM023351-PA"/>
    </source>
</evidence>
<feature type="region of interest" description="Disordered" evidence="4">
    <location>
        <begin position="129"/>
        <end position="208"/>
    </location>
</feature>
<feature type="compositionally biased region" description="Basic and acidic residues" evidence="4">
    <location>
        <begin position="224"/>
        <end position="260"/>
    </location>
</feature>
<dbReference type="Proteomes" id="UP000075901">
    <property type="component" value="Unassembled WGS sequence"/>
</dbReference>
<sequence>MAFNQKNPPWQRNAGHQSMANMQAIVSFPQAQPNQPQSQPAPQPQQVNQNSPKFNPNNRAFSGTGLVTKLQNDYGIIDEQVFFHTNTCVKGILPKVGDRVLVDAAYNTNMPFKWNASRVQVLQTTNLNSSMASHTNSPTARAHASPAYASNAGSQNSASESRTNVRNRYNNNNAPARKSPDRSIGRRSSNSRSKDDVSMTSSWSSSLNTDANDSVAVVSFQYDDAERRRKRDDREPDRSSYREKPRARSPERARERERSPVKKHSPKRARLRSVPPYMVQVPKQLLPIKNVSILELRARYPKLYIPSDFFLAEVGWPKAFPPSAPLPLHTGCHFHVFNKEVERPLPLDKTILDPPDADYLYSVKVMLMSTPELVEIYKNCFYRNEKERRDEARSYLHPTRMVNFLVGARGKNELMAVGGPWSPSLDGTHPHTDPKVLMRTAIRTCKALTGIDLSACSLW</sequence>
<dbReference type="PANTHER" id="PTHR14304">
    <property type="entry name" value="CELL DIVISION CYCLE AND APOPTOSIS REGULATOR PROTEIN"/>
    <property type="match status" value="1"/>
</dbReference>
<evidence type="ECO:0000256" key="2">
    <source>
        <dbReference type="ARBA" id="ARBA00022490"/>
    </source>
</evidence>